<dbReference type="Proteomes" id="UP000230481">
    <property type="component" value="Unassembled WGS sequence"/>
</dbReference>
<comment type="caution">
    <text evidence="4">The sequence shown here is derived from an EMBL/GenBank/DDBJ whole genome shotgun (WGS) entry which is preliminary data.</text>
</comment>
<dbReference type="SUPFAM" id="SSF53686">
    <property type="entry name" value="Tryptophan synthase beta subunit-like PLP-dependent enzymes"/>
    <property type="match status" value="1"/>
</dbReference>
<proteinExistence type="predicted"/>
<dbReference type="InterPro" id="IPR001926">
    <property type="entry name" value="TrpB-like_PALP"/>
</dbReference>
<evidence type="ECO:0000259" key="3">
    <source>
        <dbReference type="Pfam" id="PF00291"/>
    </source>
</evidence>
<accession>A0A2M6WVG5</accession>
<sequence>MKINSNYSEKESIVLRYGQNIEDIPYHHLQAASIKEGTLIVDLGDFYGVGISLLDLSSLSYTGTFKDWLASITIADCISRGINKYVYQSSGNTGMALAAYSAKHQLCSILFYPSNSRYKLSSDFIDEKFTKTVECDFPEPLIKQMTKKVSEGLDILQVPTLEHQIQANKLRAYFLEEHYRKTGRKFDWHVQSLSSGYGPFGFYEGIKEIKSDLKPPKLLGIQQEATHPYATDYREQERLPALTENIAQVIEPTLFRSHPSAEFLQRMRNIIKSYGGAINIISNNRYKMLENETRSILQKEGIILTTKVVAGQEVIVEKSGLLALMGTIEAIRAEIIKKGEKVLIVFTGGVRQQKINTFSPNLVISHTDNKTFETIKKFIL</sequence>
<dbReference type="Gene3D" id="3.40.50.1100">
    <property type="match status" value="2"/>
</dbReference>
<dbReference type="EMBL" id="PFAA01000032">
    <property type="protein sequence ID" value="PIT96686.1"/>
    <property type="molecule type" value="Genomic_DNA"/>
</dbReference>
<dbReference type="InterPro" id="IPR036052">
    <property type="entry name" value="TrpB-like_PALP_sf"/>
</dbReference>
<reference evidence="5" key="1">
    <citation type="submission" date="2017-09" db="EMBL/GenBank/DDBJ databases">
        <title>Depth-based differentiation of microbial function through sediment-hosted aquifers and enrichment of novel symbionts in the deep terrestrial subsurface.</title>
        <authorList>
            <person name="Probst A.J."/>
            <person name="Ladd B."/>
            <person name="Jarett J.K."/>
            <person name="Geller-Mcgrath D.E."/>
            <person name="Sieber C.M.K."/>
            <person name="Emerson J.B."/>
            <person name="Anantharaman K."/>
            <person name="Thomas B.C."/>
            <person name="Malmstrom R."/>
            <person name="Stieglmeier M."/>
            <person name="Klingl A."/>
            <person name="Woyke T."/>
            <person name="Ryan C.M."/>
            <person name="Banfield J.F."/>
        </authorList>
    </citation>
    <scope>NUCLEOTIDE SEQUENCE [LARGE SCALE GENOMIC DNA]</scope>
</reference>
<comment type="cofactor">
    <cofactor evidence="1">
        <name>pyridoxal 5'-phosphate</name>
        <dbReference type="ChEBI" id="CHEBI:597326"/>
    </cofactor>
</comment>
<dbReference type="Pfam" id="PF00291">
    <property type="entry name" value="PALP"/>
    <property type="match status" value="1"/>
</dbReference>
<protein>
    <recommendedName>
        <fullName evidence="3">Tryptophan synthase beta chain-like PALP domain-containing protein</fullName>
    </recommendedName>
</protein>
<name>A0A2M6WVG5_9BACT</name>
<feature type="domain" description="Tryptophan synthase beta chain-like PALP" evidence="3">
    <location>
        <begin position="57"/>
        <end position="348"/>
    </location>
</feature>
<evidence type="ECO:0000256" key="2">
    <source>
        <dbReference type="ARBA" id="ARBA00022898"/>
    </source>
</evidence>
<evidence type="ECO:0000313" key="4">
    <source>
        <dbReference type="EMBL" id="PIT96686.1"/>
    </source>
</evidence>
<dbReference type="AlphaFoldDB" id="A0A2M6WVG5"/>
<keyword evidence="2" id="KW-0663">Pyridoxal phosphate</keyword>
<evidence type="ECO:0000313" key="5">
    <source>
        <dbReference type="Proteomes" id="UP000230481"/>
    </source>
</evidence>
<evidence type="ECO:0000256" key="1">
    <source>
        <dbReference type="ARBA" id="ARBA00001933"/>
    </source>
</evidence>
<organism evidence="4 5">
    <name type="scientific">Candidatus Campbellbacteria bacterium CG10_big_fil_rev_8_21_14_0_10_35_52</name>
    <dbReference type="NCBI Taxonomy" id="1974527"/>
    <lineage>
        <taxon>Bacteria</taxon>
        <taxon>Candidatus Campbelliibacteriota</taxon>
    </lineage>
</organism>
<gene>
    <name evidence="4" type="ORF">COT82_01710</name>
</gene>